<feature type="domain" description="Tudor" evidence="8">
    <location>
        <begin position="1320"/>
        <end position="1380"/>
    </location>
</feature>
<evidence type="ECO:0000256" key="3">
    <source>
        <dbReference type="ARBA" id="ARBA00022833"/>
    </source>
</evidence>
<dbReference type="PROSITE" id="PS00518">
    <property type="entry name" value="ZF_RING_1"/>
    <property type="match status" value="1"/>
</dbReference>
<dbReference type="CDD" id="cd20379">
    <property type="entry name" value="Tudor_dTUD-like"/>
    <property type="match status" value="1"/>
</dbReference>
<protein>
    <recommendedName>
        <fullName evidence="11">RING finger protein 17</fullName>
    </recommendedName>
</protein>
<feature type="domain" description="Tudor" evidence="8">
    <location>
        <begin position="1032"/>
        <end position="1090"/>
    </location>
</feature>
<proteinExistence type="predicted"/>
<keyword evidence="10" id="KW-1185">Reference proteome</keyword>
<dbReference type="Gene3D" id="3.30.160.60">
    <property type="entry name" value="Classic Zinc Finger"/>
    <property type="match status" value="1"/>
</dbReference>
<name>A0A9P0FSF1_CHRIL</name>
<feature type="compositionally biased region" description="Low complexity" evidence="5">
    <location>
        <begin position="457"/>
        <end position="475"/>
    </location>
</feature>
<dbReference type="SUPFAM" id="SSF57845">
    <property type="entry name" value="B-box zinc-binding domain"/>
    <property type="match status" value="1"/>
</dbReference>
<accession>A0A9P0FSF1</accession>
<dbReference type="InterPro" id="IPR000315">
    <property type="entry name" value="Znf_B-box"/>
</dbReference>
<dbReference type="PANTHER" id="PTHR16442">
    <property type="entry name" value="RING FINGER PROTEIN 17"/>
    <property type="match status" value="1"/>
</dbReference>
<organism evidence="9 10">
    <name type="scientific">Chrysodeixis includens</name>
    <name type="common">Soybean looper</name>
    <name type="synonym">Pseudoplusia includens</name>
    <dbReference type="NCBI Taxonomy" id="689277"/>
    <lineage>
        <taxon>Eukaryota</taxon>
        <taxon>Metazoa</taxon>
        <taxon>Ecdysozoa</taxon>
        <taxon>Arthropoda</taxon>
        <taxon>Hexapoda</taxon>
        <taxon>Insecta</taxon>
        <taxon>Pterygota</taxon>
        <taxon>Neoptera</taxon>
        <taxon>Endopterygota</taxon>
        <taxon>Lepidoptera</taxon>
        <taxon>Glossata</taxon>
        <taxon>Ditrysia</taxon>
        <taxon>Noctuoidea</taxon>
        <taxon>Noctuidae</taxon>
        <taxon>Plusiinae</taxon>
        <taxon>Chrysodeixis</taxon>
    </lineage>
</organism>
<dbReference type="Gene3D" id="2.30.30.140">
    <property type="match status" value="5"/>
</dbReference>
<feature type="domain" description="B box-type" evidence="7">
    <location>
        <begin position="131"/>
        <end position="172"/>
    </location>
</feature>
<dbReference type="CDD" id="cd19756">
    <property type="entry name" value="Bbox2"/>
    <property type="match status" value="1"/>
</dbReference>
<keyword evidence="2 4" id="KW-0863">Zinc-finger</keyword>
<evidence type="ECO:0008006" key="11">
    <source>
        <dbReference type="Google" id="ProtNLM"/>
    </source>
</evidence>
<dbReference type="Proteomes" id="UP001154114">
    <property type="component" value="Chromosome 13"/>
</dbReference>
<evidence type="ECO:0000256" key="5">
    <source>
        <dbReference type="SAM" id="MobiDB-lite"/>
    </source>
</evidence>
<gene>
    <name evidence="9" type="ORF">CINC_LOCUS2634</name>
</gene>
<reference evidence="9" key="1">
    <citation type="submission" date="2021-12" db="EMBL/GenBank/DDBJ databases">
        <authorList>
            <person name="King R."/>
        </authorList>
    </citation>
    <scope>NUCLEOTIDE SEQUENCE</scope>
</reference>
<dbReference type="CDD" id="cd16449">
    <property type="entry name" value="RING-HC"/>
    <property type="match status" value="1"/>
</dbReference>
<evidence type="ECO:0000313" key="9">
    <source>
        <dbReference type="EMBL" id="CAH0584434.1"/>
    </source>
</evidence>
<dbReference type="PROSITE" id="PS50119">
    <property type="entry name" value="ZF_BBOX"/>
    <property type="match status" value="2"/>
</dbReference>
<evidence type="ECO:0000259" key="6">
    <source>
        <dbReference type="PROSITE" id="PS50089"/>
    </source>
</evidence>
<dbReference type="Pfam" id="PF00643">
    <property type="entry name" value="zf-B_box"/>
    <property type="match status" value="1"/>
</dbReference>
<dbReference type="GO" id="GO:0005737">
    <property type="term" value="C:cytoplasm"/>
    <property type="evidence" value="ECO:0007669"/>
    <property type="project" value="UniProtKB-ARBA"/>
</dbReference>
<evidence type="ECO:0000259" key="8">
    <source>
        <dbReference type="PROSITE" id="PS50304"/>
    </source>
</evidence>
<dbReference type="InterPro" id="IPR002999">
    <property type="entry name" value="Tudor"/>
</dbReference>
<dbReference type="PANTHER" id="PTHR16442:SF1">
    <property type="entry name" value="RING FINGER PROTEIN 17"/>
    <property type="match status" value="1"/>
</dbReference>
<evidence type="ECO:0000256" key="1">
    <source>
        <dbReference type="ARBA" id="ARBA00022723"/>
    </source>
</evidence>
<keyword evidence="1" id="KW-0479">Metal-binding</keyword>
<evidence type="ECO:0000256" key="2">
    <source>
        <dbReference type="ARBA" id="ARBA00022771"/>
    </source>
</evidence>
<dbReference type="SMART" id="SM00336">
    <property type="entry name" value="BBOX"/>
    <property type="match status" value="2"/>
</dbReference>
<dbReference type="InterPro" id="IPR035437">
    <property type="entry name" value="SNase_OB-fold_sf"/>
</dbReference>
<dbReference type="PROSITE" id="PS50089">
    <property type="entry name" value="ZF_RING_2"/>
    <property type="match status" value="1"/>
</dbReference>
<dbReference type="GO" id="GO:0008270">
    <property type="term" value="F:zinc ion binding"/>
    <property type="evidence" value="ECO:0007669"/>
    <property type="project" value="UniProtKB-KW"/>
</dbReference>
<dbReference type="CDD" id="cd19757">
    <property type="entry name" value="Bbox1"/>
    <property type="match status" value="1"/>
</dbReference>
<dbReference type="Gene3D" id="2.40.50.90">
    <property type="match status" value="5"/>
</dbReference>
<dbReference type="SMART" id="SM00333">
    <property type="entry name" value="TUDOR"/>
    <property type="match status" value="4"/>
</dbReference>
<dbReference type="SUPFAM" id="SSF63748">
    <property type="entry name" value="Tudor/PWWP/MBT"/>
    <property type="match status" value="5"/>
</dbReference>
<dbReference type="InterPro" id="IPR017907">
    <property type="entry name" value="Znf_RING_CS"/>
</dbReference>
<evidence type="ECO:0000313" key="10">
    <source>
        <dbReference type="Proteomes" id="UP001154114"/>
    </source>
</evidence>
<evidence type="ECO:0000256" key="4">
    <source>
        <dbReference type="PROSITE-ProRule" id="PRU00024"/>
    </source>
</evidence>
<dbReference type="PROSITE" id="PS50304">
    <property type="entry name" value="TUDOR"/>
    <property type="match status" value="3"/>
</dbReference>
<keyword evidence="3" id="KW-0862">Zinc</keyword>
<feature type="domain" description="RING-type" evidence="6">
    <location>
        <begin position="10"/>
        <end position="60"/>
    </location>
</feature>
<feature type="region of interest" description="Disordered" evidence="5">
    <location>
        <begin position="455"/>
        <end position="482"/>
    </location>
</feature>
<dbReference type="Pfam" id="PF00567">
    <property type="entry name" value="TUDOR"/>
    <property type="match status" value="5"/>
</dbReference>
<dbReference type="InterPro" id="IPR001841">
    <property type="entry name" value="Znf_RING"/>
</dbReference>
<feature type="domain" description="Tudor" evidence="8">
    <location>
        <begin position="1553"/>
        <end position="1613"/>
    </location>
</feature>
<sequence length="1688" mass="192689">MDDDDMKMFCPNCCQPYFLQFTSSKLKCNWPLFLPCGHSMCENCVTGVIRCSEPLECKVCFVDAVVTNTEAKEVLGNKVKLHQKFPINVHMVGELTLNFMKGSESIQKKPEEDPFLDLKTILKDKTAEGNCLECHEPTTKMCKQCDTVMCTACFKRSHMNFIIFKNHKLQPIEATLEPITCKVHKEKKLDYFCKDCKKAICMDCMMVGGEKSCKNHDVVPLQEVNETFFEELSELSPKVDEIFRRLTKTAVDIGYLLHNYDTDTGSPNDIAKIVENVDHHFSKLCSVVQKHKDEIMKIIKLLKSSEKDSLHRAKMEVSNAIKKAKSVLNMITIASDTQKINQINVPALLEEAKSVIDTPWYLNRKESDHESLKVLVNDDLCTLINDYVHLEGNVKSLYKLYTPSELGDDVEIPPPPVQAVFPPELIKDVRTVKKPKVEKENQKGQTLFQNVPKYRSKSGSVSSLNSVSSENSSKSYITPNNSYQQPIVQPVSPFAESQHPQQLRDGSQEIVYISHIMDPHNFFVQRISSQTLIKDMVREFRNAGSFAKPSVNHIVPGKTYLVYNKADYMWQRCRVINVDMKELNKPIIQVFCFDFGSTEYVSFDKLRLLPPSKIQCPYPLAINCSLANCVPISGAWTSDDSFLIQHIIDNKQAVIHVRRVIPISHVDFKLECDVTTFEHGVSIAHALVFHERAKMPNPKEKYPAVINGKEKPKLYMNNNDFKCDSPELVTITHVVSPDNFFVRKNHLQDVYEKLTEDMEQEYSLVSNDGTVYLPEIGMVCAVNVEKHAVEGAGQSRVRWARGVVRALAGRGRLRVLLPDTGRALLLHWHALRYLRHKHTTLSALATECHLAGITPYNKKWSTASVDLLQQYEGKVLELQAEDNRNRDYRSRGSVGVTLYDRTDNDNVVCINNEMIRHKFAITFGVYGFNKDLVEEQVVTNKSPLHEPSPPKPKQEKITILSRNDTEKKVKHDTSDELEAKDKGPLKLEARILHYQSPSHIYVSLIQQEKSYNAMFANIQDYFAKNKNQSKDDWKVGDNCCALCIQSQTWRRAVIIELESENAKLFYSDFAVIETVPQAGLRELPPEFASLGNAAMKCHLHGIMPAVGQEWPSLTKEYLKELLDAYKRIFITILGNFTDKSMPIEIWVYHTTQGSALEANKSEWRCLNKKIVEQGLGVPDKSQVTPEKKDEDLSDTLSFLNITGSVNDWLQLDPIPMVPLKTLMEDKADDDIGRITPVSIKEGEENAGAKERTEQSNVMYITDWLPPEPLSNKEFKALPTYIDNNGIVYLHDVSQNDTLDLIRKALDVRFKKPDPKARYNTWTVGEPCVALFFLDSRYYRGRVLQVNKEDSTCLIHYIDYGNEELCSFENLRKSVPLHQIPTQAHKCVLNRIRPVGKQWDRQTLDYIHKSVVEKQCLVEISGEEINGVTPIELKFDKLWINDHLVDFEMAEYADGTPALVKKFAPSSHDITEKKQKPNIEMDSAVNYSEKTEINSDYITYPNNIPEEFMCNITIVNDINTLQLNIDLDDDTAKVYDDMFEALQTESPNMTPLEGIFENKACVAIFPEDGRWYRASILQYSEAKNLVKVRYVDYGNIDVVSRNDTREINEEWVNLLPATVPAKLYGVQVNPELKTSVVTEAYTKTFLDQGPFHAKVVSQNDSVPFVELRRENKELVYKNLIEDNIFIQSK</sequence>
<feature type="domain" description="B box-type" evidence="7">
    <location>
        <begin position="176"/>
        <end position="221"/>
    </location>
</feature>
<dbReference type="OrthoDB" id="5800423at2759"/>
<evidence type="ECO:0000259" key="7">
    <source>
        <dbReference type="PROSITE" id="PS50119"/>
    </source>
</evidence>
<dbReference type="EMBL" id="LR824016">
    <property type="protein sequence ID" value="CAH0584434.1"/>
    <property type="molecule type" value="Genomic_DNA"/>
</dbReference>